<dbReference type="SUPFAM" id="SSF53335">
    <property type="entry name" value="S-adenosyl-L-methionine-dependent methyltransferases"/>
    <property type="match status" value="1"/>
</dbReference>
<dbReference type="PANTHER" id="PTHR43036:SF2">
    <property type="entry name" value="OS04G0481300 PROTEIN"/>
    <property type="match status" value="1"/>
</dbReference>
<dbReference type="Proteomes" id="UP001363151">
    <property type="component" value="Unassembled WGS sequence"/>
</dbReference>
<comment type="caution">
    <text evidence="3">The sequence shown here is derived from an EMBL/GenBank/DDBJ whole genome shotgun (WGS) entry which is preliminary data.</text>
</comment>
<feature type="domain" description="Methyltransferase type 11" evidence="2">
    <location>
        <begin position="292"/>
        <end position="358"/>
    </location>
</feature>
<protein>
    <recommendedName>
        <fullName evidence="2">Methyltransferase type 11 domain-containing protein</fullName>
    </recommendedName>
</protein>
<dbReference type="PANTHER" id="PTHR43036">
    <property type="entry name" value="OSJNBB0011N17.9 PROTEIN"/>
    <property type="match status" value="1"/>
</dbReference>
<feature type="compositionally biased region" description="Acidic residues" evidence="1">
    <location>
        <begin position="154"/>
        <end position="163"/>
    </location>
</feature>
<sequence length="521" mass="57656">MNVPDYCESSPVIGEWEMACGFCFDYVEVLKTLDKAVSDGWSNDGSKDALDTPAKARAAVQKLLNRRFPEASLAQRAAIATLFAEGGLAPGPERDVAVRALRALILEYDKPWPDDLLPDSEFEEETERQRWRRRTAEARERRDAAIEERRAAGEDVEEPEDEDDDLDAYYDAHHRAALQQPPRRAALHRLQAAKEIAIFDPQDFAMETGAWPYTAADLNRLDNSDDASFYAQPRFVTHIDDRAIESLTAFYSDEFAAMGAGEDGLDVLDTCSSWISHLPTDAAYGRVAGLGMNAAELEKNVQLTETCVRDLNVDPTLPYDDESFDVVCNVVSVDYLVKPQEFFAEVHRVLRPGGRALISFSNRCFQTKAVAMWLQADDIDKLTIVASYCHYAAKFKEIAALDIKLPPLPMPERPSPGDMMKNPSAAMAWASASAAARAGGTRAIPCSPSGPSSARSRRRRAASGARVPLSRFRAPWWWMRSPMRAASAAAHARAAFDEAPAPGAARRTRDRSSPSRRPTAR</sequence>
<organism evidence="3 4">
    <name type="scientific">Aureococcus anophagefferens</name>
    <name type="common">Harmful bloom alga</name>
    <dbReference type="NCBI Taxonomy" id="44056"/>
    <lineage>
        <taxon>Eukaryota</taxon>
        <taxon>Sar</taxon>
        <taxon>Stramenopiles</taxon>
        <taxon>Ochrophyta</taxon>
        <taxon>Pelagophyceae</taxon>
        <taxon>Pelagomonadales</taxon>
        <taxon>Pelagomonadaceae</taxon>
        <taxon>Aureococcus</taxon>
    </lineage>
</organism>
<dbReference type="InterPro" id="IPR013216">
    <property type="entry name" value="Methyltransf_11"/>
</dbReference>
<keyword evidence="4" id="KW-1185">Reference proteome</keyword>
<name>A0ABR1FIB7_AURAN</name>
<feature type="compositionally biased region" description="Acidic residues" evidence="1">
    <location>
        <begin position="116"/>
        <end position="126"/>
    </location>
</feature>
<dbReference type="EMBL" id="JBBJCI010000417">
    <property type="protein sequence ID" value="KAK7231310.1"/>
    <property type="molecule type" value="Genomic_DNA"/>
</dbReference>
<feature type="compositionally biased region" description="Low complexity" evidence="1">
    <location>
        <begin position="489"/>
        <end position="505"/>
    </location>
</feature>
<evidence type="ECO:0000313" key="3">
    <source>
        <dbReference type="EMBL" id="KAK7231310.1"/>
    </source>
</evidence>
<proteinExistence type="predicted"/>
<accession>A0ABR1FIB7</accession>
<dbReference type="InterPro" id="IPR029063">
    <property type="entry name" value="SAM-dependent_MTases_sf"/>
</dbReference>
<evidence type="ECO:0000313" key="4">
    <source>
        <dbReference type="Proteomes" id="UP001363151"/>
    </source>
</evidence>
<feature type="compositionally biased region" description="Basic and acidic residues" evidence="1">
    <location>
        <begin position="134"/>
        <end position="153"/>
    </location>
</feature>
<evidence type="ECO:0000256" key="1">
    <source>
        <dbReference type="SAM" id="MobiDB-lite"/>
    </source>
</evidence>
<evidence type="ECO:0000259" key="2">
    <source>
        <dbReference type="Pfam" id="PF08241"/>
    </source>
</evidence>
<dbReference type="Gene3D" id="3.40.50.150">
    <property type="entry name" value="Vaccinia Virus protein VP39"/>
    <property type="match status" value="1"/>
</dbReference>
<gene>
    <name evidence="3" type="ORF">SO694_00073129</name>
</gene>
<feature type="region of interest" description="Disordered" evidence="1">
    <location>
        <begin position="489"/>
        <end position="521"/>
    </location>
</feature>
<reference evidence="3 4" key="1">
    <citation type="submission" date="2024-03" db="EMBL/GenBank/DDBJ databases">
        <title>Aureococcus anophagefferens CCMP1851 and Kratosvirus quantuckense: Draft genome of a second virus-susceptible host strain in the model system.</title>
        <authorList>
            <person name="Chase E."/>
            <person name="Truchon A.R."/>
            <person name="Schepens W."/>
            <person name="Wilhelm S.W."/>
        </authorList>
    </citation>
    <scope>NUCLEOTIDE SEQUENCE [LARGE SCALE GENOMIC DNA]</scope>
    <source>
        <strain evidence="3 4">CCMP1851</strain>
    </source>
</reference>
<feature type="region of interest" description="Disordered" evidence="1">
    <location>
        <begin position="440"/>
        <end position="465"/>
    </location>
</feature>
<dbReference type="CDD" id="cd02440">
    <property type="entry name" value="AdoMet_MTases"/>
    <property type="match status" value="1"/>
</dbReference>
<dbReference type="Pfam" id="PF08241">
    <property type="entry name" value="Methyltransf_11"/>
    <property type="match status" value="1"/>
</dbReference>
<feature type="region of interest" description="Disordered" evidence="1">
    <location>
        <begin position="116"/>
        <end position="163"/>
    </location>
</feature>